<sequence>MILETEYLNAALSTLSCFFFLYGFASLKYYFVKIPSTCLPSGIPLHSVVSKTLSSGGIFSSSFANGRSSFLPVVVALIYRIYLLGEY</sequence>
<dbReference type="AlphaFoldDB" id="A0A8H3MF28"/>
<accession>A0A8H3MF28</accession>
<name>A0A8H3MF28_9GLOM</name>
<evidence type="ECO:0000313" key="2">
    <source>
        <dbReference type="EMBL" id="GET03556.1"/>
    </source>
</evidence>
<organism evidence="2 3">
    <name type="scientific">Rhizophagus clarus</name>
    <dbReference type="NCBI Taxonomy" id="94130"/>
    <lineage>
        <taxon>Eukaryota</taxon>
        <taxon>Fungi</taxon>
        <taxon>Fungi incertae sedis</taxon>
        <taxon>Mucoromycota</taxon>
        <taxon>Glomeromycotina</taxon>
        <taxon>Glomeromycetes</taxon>
        <taxon>Glomerales</taxon>
        <taxon>Glomeraceae</taxon>
        <taxon>Rhizophagus</taxon>
    </lineage>
</organism>
<dbReference type="EMBL" id="BLAL01000324">
    <property type="protein sequence ID" value="GET03556.1"/>
    <property type="molecule type" value="Genomic_DNA"/>
</dbReference>
<evidence type="ECO:0000256" key="1">
    <source>
        <dbReference type="SAM" id="Phobius"/>
    </source>
</evidence>
<feature type="transmembrane region" description="Helical" evidence="1">
    <location>
        <begin position="7"/>
        <end position="25"/>
    </location>
</feature>
<comment type="caution">
    <text evidence="2">The sequence shown here is derived from an EMBL/GenBank/DDBJ whole genome shotgun (WGS) entry which is preliminary data.</text>
</comment>
<keyword evidence="1" id="KW-0472">Membrane</keyword>
<evidence type="ECO:0000313" key="3">
    <source>
        <dbReference type="Proteomes" id="UP000615446"/>
    </source>
</evidence>
<keyword evidence="1" id="KW-0812">Transmembrane</keyword>
<gene>
    <name evidence="2" type="ORF">RCL2_002989300</name>
</gene>
<dbReference type="Proteomes" id="UP000615446">
    <property type="component" value="Unassembled WGS sequence"/>
</dbReference>
<reference evidence="2" key="1">
    <citation type="submission" date="2019-10" db="EMBL/GenBank/DDBJ databases">
        <title>Conservation and host-specific expression of non-tandemly repeated heterogenous ribosome RNA gene in arbuscular mycorrhizal fungi.</title>
        <authorList>
            <person name="Maeda T."/>
            <person name="Kobayashi Y."/>
            <person name="Nakagawa T."/>
            <person name="Ezawa T."/>
            <person name="Yamaguchi K."/>
            <person name="Bino T."/>
            <person name="Nishimoto Y."/>
            <person name="Shigenobu S."/>
            <person name="Kawaguchi M."/>
        </authorList>
    </citation>
    <scope>NUCLEOTIDE SEQUENCE</scope>
    <source>
        <strain evidence="2">HR1</strain>
    </source>
</reference>
<protein>
    <submittedName>
        <fullName evidence="2">Uncharacterized protein</fullName>
    </submittedName>
</protein>
<keyword evidence="1" id="KW-1133">Transmembrane helix</keyword>
<proteinExistence type="predicted"/>